<evidence type="ECO:0000313" key="1">
    <source>
        <dbReference type="EMBL" id="MFL9835004.1"/>
    </source>
</evidence>
<accession>A0ABW8Y479</accession>
<keyword evidence="2" id="KW-1185">Reference proteome</keyword>
<dbReference type="Proteomes" id="UP001629058">
    <property type="component" value="Unassembled WGS sequence"/>
</dbReference>
<proteinExistence type="predicted"/>
<name>A0ABW8Y479_9FLAO</name>
<dbReference type="RefSeq" id="WP_408091329.1">
    <property type="nucleotide sequence ID" value="NZ_JBELPY010000009.1"/>
</dbReference>
<dbReference type="EMBL" id="JBELPY010000009">
    <property type="protein sequence ID" value="MFL9835004.1"/>
    <property type="molecule type" value="Genomic_DNA"/>
</dbReference>
<reference evidence="1 2" key="1">
    <citation type="submission" date="2024-06" db="EMBL/GenBank/DDBJ databases">
        <authorList>
            <person name="Kaempfer P."/>
            <person name="Viver T."/>
        </authorList>
    </citation>
    <scope>NUCLEOTIDE SEQUENCE [LARGE SCALE GENOMIC DNA]</scope>
    <source>
        <strain evidence="1 2">ST-37</strain>
    </source>
</reference>
<evidence type="ECO:0000313" key="2">
    <source>
        <dbReference type="Proteomes" id="UP001629058"/>
    </source>
</evidence>
<sequence length="339" mass="38132">MPPRNNIDLDAIKNEIVRYGNANPTDLQRAVLSPEIVLNKLNPTPLGKVKGKWTFPAILIGHVVQAFSDKWTPYGMAQFVAKVAKNYHQKMNFPIFPYDVYGTWIEAMYEEGKKPDEMPISKYIMNTVLPPAIINDLSILSVNGVYDPAEVGSTTPTFGKSMNGINKIVADMVANTTNPVFKIPTDAGDNIVDRVTAFEMALPQHVKVDFIVVSLKEFNEYVSLRETPSDKYIDFNDPQRGKTKFGRTIIGIPGRTDGQILAWVAGNFFRLYDRKDNPAVIDMVQVQDYMVKIFAEWHLGYDFAVNQYVFVETQDADDERGLNNATQNALYFPGETLTA</sequence>
<organism evidence="1 2">
    <name type="scientific">Chryseobacterium terrae</name>
    <dbReference type="NCBI Taxonomy" id="3163299"/>
    <lineage>
        <taxon>Bacteria</taxon>
        <taxon>Pseudomonadati</taxon>
        <taxon>Bacteroidota</taxon>
        <taxon>Flavobacteriia</taxon>
        <taxon>Flavobacteriales</taxon>
        <taxon>Weeksellaceae</taxon>
        <taxon>Chryseobacterium group</taxon>
        <taxon>Chryseobacterium</taxon>
    </lineage>
</organism>
<comment type="caution">
    <text evidence="1">The sequence shown here is derived from an EMBL/GenBank/DDBJ whole genome shotgun (WGS) entry which is preliminary data.</text>
</comment>
<gene>
    <name evidence="1" type="ORF">ABS765_13320</name>
</gene>
<protein>
    <submittedName>
        <fullName evidence="1">Uncharacterized protein</fullName>
    </submittedName>
</protein>